<comment type="caution">
    <text evidence="1">The sequence shown here is derived from an EMBL/GenBank/DDBJ whole genome shotgun (WGS) entry which is preliminary data.</text>
</comment>
<dbReference type="SUPFAM" id="SSF53335">
    <property type="entry name" value="S-adenosyl-L-methionine-dependent methyltransferases"/>
    <property type="match status" value="1"/>
</dbReference>
<evidence type="ECO:0000313" key="2">
    <source>
        <dbReference type="Proteomes" id="UP000538666"/>
    </source>
</evidence>
<accession>A0A841K2N3</accession>
<gene>
    <name evidence="1" type="ORF">HNQ77_004828</name>
</gene>
<dbReference type="InterPro" id="IPR029063">
    <property type="entry name" value="SAM-dependent_MTases_sf"/>
</dbReference>
<dbReference type="Proteomes" id="UP000538666">
    <property type="component" value="Unassembled WGS sequence"/>
</dbReference>
<keyword evidence="2" id="KW-1185">Reference proteome</keyword>
<evidence type="ECO:0008006" key="3">
    <source>
        <dbReference type="Google" id="ProtNLM"/>
    </source>
</evidence>
<dbReference type="EMBL" id="JACHEK010000011">
    <property type="protein sequence ID" value="MBB6146847.1"/>
    <property type="molecule type" value="Genomic_DNA"/>
</dbReference>
<reference evidence="1 2" key="1">
    <citation type="submission" date="2020-08" db="EMBL/GenBank/DDBJ databases">
        <title>Genomic Encyclopedia of Type Strains, Phase IV (KMG-IV): sequencing the most valuable type-strain genomes for metagenomic binning, comparative biology and taxonomic classification.</title>
        <authorList>
            <person name="Goeker M."/>
        </authorList>
    </citation>
    <scope>NUCLEOTIDE SEQUENCE [LARGE SCALE GENOMIC DNA]</scope>
    <source>
        <strain evidence="1 2">DSM 103733</strain>
    </source>
</reference>
<name>A0A841K2N3_9BACT</name>
<protein>
    <recommendedName>
        <fullName evidence="3">Methyltransferase type 11 domain-containing protein</fullName>
    </recommendedName>
</protein>
<dbReference type="OrthoDB" id="9791837at2"/>
<dbReference type="Gene3D" id="3.40.50.150">
    <property type="entry name" value="Vaccinia Virus protein VP39"/>
    <property type="match status" value="1"/>
</dbReference>
<sequence>MSYKSLVKNINVDTPHLGGNVKVGDPYTYCPSVWDYVISRFGIDSVLDLGSGCGNASHYFCRKGLKVVAVEGLSDNIRLSLYPAIMHDLVNGPVHTRVDLVHCQEVVEHIEEKYIDSLLASLLTGKFVLMTHAVPGQNAYGACWLHAS</sequence>
<organism evidence="1 2">
    <name type="scientific">Silvibacterium bohemicum</name>
    <dbReference type="NCBI Taxonomy" id="1577686"/>
    <lineage>
        <taxon>Bacteria</taxon>
        <taxon>Pseudomonadati</taxon>
        <taxon>Acidobacteriota</taxon>
        <taxon>Terriglobia</taxon>
        <taxon>Terriglobales</taxon>
        <taxon>Acidobacteriaceae</taxon>
        <taxon>Silvibacterium</taxon>
    </lineage>
</organism>
<dbReference type="RefSeq" id="WP_050061288.1">
    <property type="nucleotide sequence ID" value="NZ_JACHEK010000011.1"/>
</dbReference>
<dbReference type="AlphaFoldDB" id="A0A841K2N3"/>
<proteinExistence type="predicted"/>
<evidence type="ECO:0000313" key="1">
    <source>
        <dbReference type="EMBL" id="MBB6146847.1"/>
    </source>
</evidence>